<dbReference type="EMBL" id="QPKB01000004">
    <property type="protein sequence ID" value="RWR83435.1"/>
    <property type="molecule type" value="Genomic_DNA"/>
</dbReference>
<evidence type="ECO:0000256" key="1">
    <source>
        <dbReference type="SAM" id="MobiDB-lite"/>
    </source>
</evidence>
<sequence length="90" mass="10614">MKKGRDEVGTRERFRRCGVWKRVRASGCPLMLRRMILAGGMEGMEGFRQRWSLHGRLEDTKKRLESLNQGISKRKKEEQGGHPSNKRWLF</sequence>
<comment type="caution">
    <text evidence="3">The sequence shown here is derived from an EMBL/GenBank/DDBJ whole genome shotgun (WGS) entry which is preliminary data.</text>
</comment>
<proteinExistence type="predicted"/>
<organism evidence="3 4">
    <name type="scientific">Cinnamomum micranthum f. kanehirae</name>
    <dbReference type="NCBI Taxonomy" id="337451"/>
    <lineage>
        <taxon>Eukaryota</taxon>
        <taxon>Viridiplantae</taxon>
        <taxon>Streptophyta</taxon>
        <taxon>Embryophyta</taxon>
        <taxon>Tracheophyta</taxon>
        <taxon>Spermatophyta</taxon>
        <taxon>Magnoliopsida</taxon>
        <taxon>Magnoliidae</taxon>
        <taxon>Laurales</taxon>
        <taxon>Lauraceae</taxon>
        <taxon>Cinnamomum</taxon>
    </lineage>
</organism>
<dbReference type="AlphaFoldDB" id="A0A3S3MGV0"/>
<evidence type="ECO:0000313" key="4">
    <source>
        <dbReference type="Proteomes" id="UP000283530"/>
    </source>
</evidence>
<feature type="region of interest" description="Disordered" evidence="1">
    <location>
        <begin position="70"/>
        <end position="90"/>
    </location>
</feature>
<dbReference type="PANTHER" id="PTHR36047:SF1">
    <property type="entry name" value="OS01G0191000 PROTEIN"/>
    <property type="match status" value="1"/>
</dbReference>
<dbReference type="InterPro" id="IPR056705">
    <property type="entry name" value="DUF7803"/>
</dbReference>
<name>A0A3S3MGV0_9MAGN</name>
<evidence type="ECO:0000313" key="3">
    <source>
        <dbReference type="EMBL" id="RWR83435.1"/>
    </source>
</evidence>
<dbReference type="PANTHER" id="PTHR36047">
    <property type="entry name" value="OS01G0191000 PROTEIN"/>
    <property type="match status" value="1"/>
</dbReference>
<feature type="domain" description="DUF7803" evidence="2">
    <location>
        <begin position="30"/>
        <end position="90"/>
    </location>
</feature>
<evidence type="ECO:0000259" key="2">
    <source>
        <dbReference type="Pfam" id="PF25086"/>
    </source>
</evidence>
<dbReference type="OrthoDB" id="1884014at2759"/>
<dbReference type="Pfam" id="PF25086">
    <property type="entry name" value="DUF7803"/>
    <property type="match status" value="1"/>
</dbReference>
<gene>
    <name evidence="3" type="ORF">CKAN_01218900</name>
</gene>
<reference evidence="3 4" key="1">
    <citation type="journal article" date="2019" name="Nat. Plants">
        <title>Stout camphor tree genome fills gaps in understanding of flowering plant genome evolution.</title>
        <authorList>
            <person name="Chaw S.M."/>
            <person name="Liu Y.C."/>
            <person name="Wu Y.W."/>
            <person name="Wang H.Y."/>
            <person name="Lin C.I."/>
            <person name="Wu C.S."/>
            <person name="Ke H.M."/>
            <person name="Chang L.Y."/>
            <person name="Hsu C.Y."/>
            <person name="Yang H.T."/>
            <person name="Sudianto E."/>
            <person name="Hsu M.H."/>
            <person name="Wu K.P."/>
            <person name="Wang L.N."/>
            <person name="Leebens-Mack J.H."/>
            <person name="Tsai I.J."/>
        </authorList>
    </citation>
    <scope>NUCLEOTIDE SEQUENCE [LARGE SCALE GENOMIC DNA]</scope>
    <source>
        <strain evidence="4">cv. Chaw 1501</strain>
        <tissue evidence="3">Young leaves</tissue>
    </source>
</reference>
<protein>
    <recommendedName>
        <fullName evidence="2">DUF7803 domain-containing protein</fullName>
    </recommendedName>
</protein>
<accession>A0A3S3MGV0</accession>
<dbReference type="Proteomes" id="UP000283530">
    <property type="component" value="Unassembled WGS sequence"/>
</dbReference>
<keyword evidence="4" id="KW-1185">Reference proteome</keyword>